<dbReference type="GO" id="GO:0005886">
    <property type="term" value="C:plasma membrane"/>
    <property type="evidence" value="ECO:0007669"/>
    <property type="project" value="TreeGrafter"/>
</dbReference>
<evidence type="ECO:0000256" key="2">
    <source>
        <dbReference type="ARBA" id="ARBA00022692"/>
    </source>
</evidence>
<proteinExistence type="predicted"/>
<evidence type="ECO:0000256" key="4">
    <source>
        <dbReference type="ARBA" id="ARBA00023136"/>
    </source>
</evidence>
<evidence type="ECO:0000313" key="6">
    <source>
        <dbReference type="EMBL" id="VDO77794.1"/>
    </source>
</evidence>
<dbReference type="STRING" id="48269.A0A183LVA0"/>
<keyword evidence="2" id="KW-0812">Transmembrane</keyword>
<keyword evidence="3" id="KW-1133">Transmembrane helix</keyword>
<dbReference type="Proteomes" id="UP000277204">
    <property type="component" value="Unassembled WGS sequence"/>
</dbReference>
<gene>
    <name evidence="6" type="ORF">SMRZ_LOCUS7725</name>
</gene>
<dbReference type="InterPro" id="IPR057366">
    <property type="entry name" value="TRPM-like"/>
</dbReference>
<evidence type="ECO:0000256" key="1">
    <source>
        <dbReference type="ARBA" id="ARBA00004141"/>
    </source>
</evidence>
<evidence type="ECO:0000256" key="3">
    <source>
        <dbReference type="ARBA" id="ARBA00022989"/>
    </source>
</evidence>
<dbReference type="Pfam" id="PF25508">
    <property type="entry name" value="TRPM2"/>
    <property type="match status" value="1"/>
</dbReference>
<dbReference type="AlphaFoldDB" id="A0A183LVA0"/>
<feature type="domain" description="TRPM-like" evidence="5">
    <location>
        <begin position="6"/>
        <end position="117"/>
    </location>
</feature>
<dbReference type="EMBL" id="UZAI01003181">
    <property type="protein sequence ID" value="VDO77794.1"/>
    <property type="molecule type" value="Genomic_DNA"/>
</dbReference>
<sequence length="227" mass="26201">MFSLSLKELFLWAILYQRHKMALYFWERSEDSLTLALIACCLYTDMSKLLPTYDTEGKTKYESYVEEFESLAIGVLEECNGIDPEFTLYLVEGESSLWGGFNCLQLAAQSVRRKFISSQACQNSLDFAWCHGMRANMLITSTILILPFLLYFDHILSWEDKRPHISVNYNHQSVTRSTKNAGDVLDQGSISHQHSKHSAPVQRNFKEKIKMFYTAPKTKFCLYTVSV</sequence>
<dbReference type="PANTHER" id="PTHR13800:SF12">
    <property type="entry name" value="TRANSIENT RECEPTOR POTENTIAL CATION CHANNEL SUBFAMILY M MEMBER-LIKE 2"/>
    <property type="match status" value="1"/>
</dbReference>
<name>A0A183LVA0_9TREM</name>
<keyword evidence="4" id="KW-0472">Membrane</keyword>
<protein>
    <recommendedName>
        <fullName evidence="5">TRPM-like domain-containing protein</fullName>
    </recommendedName>
</protein>
<accession>A0A183LVA0</accession>
<dbReference type="PANTHER" id="PTHR13800">
    <property type="entry name" value="TRANSIENT RECEPTOR POTENTIAL CATION CHANNEL, SUBFAMILY M, MEMBER 6"/>
    <property type="match status" value="1"/>
</dbReference>
<comment type="subcellular location">
    <subcellularLocation>
        <location evidence="1">Membrane</location>
        <topology evidence="1">Multi-pass membrane protein</topology>
    </subcellularLocation>
</comment>
<dbReference type="GO" id="GO:0099604">
    <property type="term" value="F:ligand-gated calcium channel activity"/>
    <property type="evidence" value="ECO:0007669"/>
    <property type="project" value="TreeGrafter"/>
</dbReference>
<evidence type="ECO:0000259" key="5">
    <source>
        <dbReference type="Pfam" id="PF25508"/>
    </source>
</evidence>
<evidence type="ECO:0000313" key="7">
    <source>
        <dbReference type="Proteomes" id="UP000277204"/>
    </source>
</evidence>
<reference evidence="6 7" key="1">
    <citation type="submission" date="2018-11" db="EMBL/GenBank/DDBJ databases">
        <authorList>
            <consortium name="Pathogen Informatics"/>
        </authorList>
    </citation>
    <scope>NUCLEOTIDE SEQUENCE [LARGE SCALE GENOMIC DNA]</scope>
    <source>
        <strain evidence="6 7">Zambia</strain>
    </source>
</reference>
<keyword evidence="7" id="KW-1185">Reference proteome</keyword>
<dbReference type="InterPro" id="IPR050927">
    <property type="entry name" value="TRPM"/>
</dbReference>
<organism evidence="6 7">
    <name type="scientific">Schistosoma margrebowiei</name>
    <dbReference type="NCBI Taxonomy" id="48269"/>
    <lineage>
        <taxon>Eukaryota</taxon>
        <taxon>Metazoa</taxon>
        <taxon>Spiralia</taxon>
        <taxon>Lophotrochozoa</taxon>
        <taxon>Platyhelminthes</taxon>
        <taxon>Trematoda</taxon>
        <taxon>Digenea</taxon>
        <taxon>Strigeidida</taxon>
        <taxon>Schistosomatoidea</taxon>
        <taxon>Schistosomatidae</taxon>
        <taxon>Schistosoma</taxon>
    </lineage>
</organism>